<organism evidence="1 2">
    <name type="scientific">Oldenlandia corymbosa var. corymbosa</name>
    <dbReference type="NCBI Taxonomy" id="529605"/>
    <lineage>
        <taxon>Eukaryota</taxon>
        <taxon>Viridiplantae</taxon>
        <taxon>Streptophyta</taxon>
        <taxon>Embryophyta</taxon>
        <taxon>Tracheophyta</taxon>
        <taxon>Spermatophyta</taxon>
        <taxon>Magnoliopsida</taxon>
        <taxon>eudicotyledons</taxon>
        <taxon>Gunneridae</taxon>
        <taxon>Pentapetalae</taxon>
        <taxon>asterids</taxon>
        <taxon>lamiids</taxon>
        <taxon>Gentianales</taxon>
        <taxon>Rubiaceae</taxon>
        <taxon>Rubioideae</taxon>
        <taxon>Spermacoceae</taxon>
        <taxon>Hedyotis-Oldenlandia complex</taxon>
        <taxon>Oldenlandia</taxon>
    </lineage>
</organism>
<dbReference type="AlphaFoldDB" id="A0AAV1E484"/>
<keyword evidence="2" id="KW-1185">Reference proteome</keyword>
<dbReference type="Proteomes" id="UP001161247">
    <property type="component" value="Chromosome 7"/>
</dbReference>
<sequence>MYQATESNELRQKSVVLYNYRRDSGQAIWVKEESLVLPPQPQASSKSLYFDGILPNGKLLTSVSDSFYLFDPQKKENQKIWIKKDESFDKLFGCQGSFWSLFLRQYYEENIISLRCLTSTSK</sequence>
<proteinExistence type="predicted"/>
<evidence type="ECO:0000313" key="1">
    <source>
        <dbReference type="EMBL" id="CAI9114241.1"/>
    </source>
</evidence>
<dbReference type="EMBL" id="OX459124">
    <property type="protein sequence ID" value="CAI9114241.1"/>
    <property type="molecule type" value="Genomic_DNA"/>
</dbReference>
<gene>
    <name evidence="1" type="ORF">OLC1_LOCUS21056</name>
</gene>
<reference evidence="1" key="1">
    <citation type="submission" date="2023-03" db="EMBL/GenBank/DDBJ databases">
        <authorList>
            <person name="Julca I."/>
        </authorList>
    </citation>
    <scope>NUCLEOTIDE SEQUENCE</scope>
</reference>
<evidence type="ECO:0000313" key="2">
    <source>
        <dbReference type="Proteomes" id="UP001161247"/>
    </source>
</evidence>
<accession>A0AAV1E484</accession>
<name>A0AAV1E484_OLDCO</name>
<protein>
    <submittedName>
        <fullName evidence="1">OLC1v1014913C1</fullName>
    </submittedName>
</protein>